<dbReference type="GO" id="GO:0003908">
    <property type="term" value="F:methylated-DNA-[protein]-cysteine S-methyltransferase activity"/>
    <property type="evidence" value="ECO:0007669"/>
    <property type="project" value="UniProtKB-UniRule"/>
</dbReference>
<evidence type="ECO:0000259" key="9">
    <source>
        <dbReference type="Pfam" id="PF01035"/>
    </source>
</evidence>
<reference evidence="11 12" key="1">
    <citation type="submission" date="2015-10" db="EMBL/GenBank/DDBJ databases">
        <title>Corynebacteirum lowii and Corynebacterium oculi species nova, derived from human clinical disease and and emended description of Corynebacterium mastiditis.</title>
        <authorList>
            <person name="Bernard K."/>
            <person name="Pacheco A.L."/>
            <person name="Mcdougall C."/>
            <person name="Burtx T."/>
            <person name="Weibe D."/>
            <person name="Tyler S."/>
            <person name="Olson A.B."/>
            <person name="Cnockaert M."/>
            <person name="Eguchi H."/>
            <person name="Kuwahara T."/>
            <person name="Nakayama-Imaohji H."/>
            <person name="Boudewijins M."/>
            <person name="Van Hoecke F."/>
            <person name="Bernier A.-M."/>
            <person name="Vandamme P."/>
        </authorList>
    </citation>
    <scope>NUCLEOTIDE SEQUENCE [LARGE SCALE GENOMIC DNA]</scope>
    <source>
        <strain evidence="11 12">NML 130206</strain>
    </source>
</reference>
<dbReference type="PATRIC" id="fig|1544413.3.peg.300"/>
<dbReference type="PANTHER" id="PTHR10815">
    <property type="entry name" value="METHYLATED-DNA--PROTEIN-CYSTEINE METHYLTRANSFERASE"/>
    <property type="match status" value="1"/>
</dbReference>
<dbReference type="Gene3D" id="1.10.10.10">
    <property type="entry name" value="Winged helix-like DNA-binding domain superfamily/Winged helix DNA-binding domain"/>
    <property type="match status" value="1"/>
</dbReference>
<evidence type="ECO:0000256" key="1">
    <source>
        <dbReference type="ARBA" id="ARBA00001286"/>
    </source>
</evidence>
<evidence type="ECO:0000313" key="11">
    <source>
        <dbReference type="EMBL" id="KQB87244.1"/>
    </source>
</evidence>
<comment type="subcellular location">
    <subcellularLocation>
        <location evidence="8">Cytoplasm</location>
    </subcellularLocation>
</comment>
<comment type="function">
    <text evidence="8">Involved in the cellular defense against the biological effects of O6-methylguanine (O6-MeG) and O4-methylthymine (O4-MeT) in DNA. Repairs the methylated nucleobase in DNA by stoichiometrically transferring the methyl group to a cysteine residue in the enzyme. This is a suicide reaction: the enzyme is irreversibly inactivated.</text>
</comment>
<feature type="active site" description="Nucleophile; methyl group acceptor" evidence="8">
    <location>
        <position position="113"/>
    </location>
</feature>
<comment type="similarity">
    <text evidence="2 8">Belongs to the MGMT family.</text>
</comment>
<dbReference type="Pfam" id="PF01035">
    <property type="entry name" value="DNA_binding_1"/>
    <property type="match status" value="1"/>
</dbReference>
<dbReference type="InterPro" id="IPR036217">
    <property type="entry name" value="MethylDNA_cys_MeTrfase_DNAb"/>
</dbReference>
<evidence type="ECO:0000256" key="8">
    <source>
        <dbReference type="HAMAP-Rule" id="MF_00772"/>
    </source>
</evidence>
<dbReference type="CDD" id="cd06445">
    <property type="entry name" value="ATase"/>
    <property type="match status" value="1"/>
</dbReference>
<protein>
    <recommendedName>
        <fullName evidence="8">Methylated-DNA--protein-cysteine methyltransferase</fullName>
        <ecNumber evidence="8">2.1.1.63</ecNumber>
    </recommendedName>
    <alternativeName>
        <fullName evidence="8">6-O-methylguanine-DNA methyltransferase</fullName>
        <shortName evidence="8">MGMT</shortName>
    </alternativeName>
    <alternativeName>
        <fullName evidence="8">O-6-methylguanine-DNA-alkyltransferase</fullName>
    </alternativeName>
</protein>
<dbReference type="OrthoDB" id="9802228at2"/>
<gene>
    <name evidence="11" type="primary">ogt</name>
    <name evidence="11" type="ORF">Clow_00298</name>
</gene>
<dbReference type="NCBIfam" id="TIGR00589">
    <property type="entry name" value="ogt"/>
    <property type="match status" value="1"/>
</dbReference>
<feature type="domain" description="Methylated-DNA-[protein]-cysteine S-methyltransferase DNA binding" evidence="9">
    <location>
        <begin position="63"/>
        <end position="142"/>
    </location>
</feature>
<dbReference type="Gene3D" id="3.30.160.70">
    <property type="entry name" value="Methylated DNA-protein cysteine methyltransferase domain"/>
    <property type="match status" value="1"/>
</dbReference>
<feature type="domain" description="Methylguanine DNA methyltransferase ribonuclease-like" evidence="10">
    <location>
        <begin position="1"/>
        <end position="56"/>
    </location>
</feature>
<dbReference type="AlphaFoldDB" id="A0A0Q0U5F0"/>
<dbReference type="HAMAP" id="MF_00772">
    <property type="entry name" value="OGT"/>
    <property type="match status" value="1"/>
</dbReference>
<keyword evidence="4 8" id="KW-0808">Transferase</keyword>
<dbReference type="Pfam" id="PF02870">
    <property type="entry name" value="Methyltransf_1N"/>
    <property type="match status" value="1"/>
</dbReference>
<dbReference type="InterPro" id="IPR036388">
    <property type="entry name" value="WH-like_DNA-bd_sf"/>
</dbReference>
<evidence type="ECO:0000256" key="2">
    <source>
        <dbReference type="ARBA" id="ARBA00008711"/>
    </source>
</evidence>
<name>A0A0Q0U5F0_9CORY</name>
<keyword evidence="3 8" id="KW-0489">Methyltransferase</keyword>
<evidence type="ECO:0000256" key="6">
    <source>
        <dbReference type="ARBA" id="ARBA00023204"/>
    </source>
</evidence>
<organism evidence="11 12">
    <name type="scientific">Corynebacterium lowii</name>
    <dbReference type="NCBI Taxonomy" id="1544413"/>
    <lineage>
        <taxon>Bacteria</taxon>
        <taxon>Bacillati</taxon>
        <taxon>Actinomycetota</taxon>
        <taxon>Actinomycetes</taxon>
        <taxon>Mycobacteriales</taxon>
        <taxon>Corynebacteriaceae</taxon>
        <taxon>Corynebacterium</taxon>
    </lineage>
</organism>
<keyword evidence="6 8" id="KW-0234">DNA repair</keyword>
<dbReference type="InterPro" id="IPR023546">
    <property type="entry name" value="MGMT"/>
</dbReference>
<dbReference type="Proteomes" id="UP000050488">
    <property type="component" value="Unassembled WGS sequence"/>
</dbReference>
<dbReference type="GO" id="GO:0032259">
    <property type="term" value="P:methylation"/>
    <property type="evidence" value="ECO:0007669"/>
    <property type="project" value="UniProtKB-KW"/>
</dbReference>
<dbReference type="FunFam" id="1.10.10.10:FF:000214">
    <property type="entry name" value="Methylated-DNA--protein-cysteine methyltransferase"/>
    <property type="match status" value="1"/>
</dbReference>
<dbReference type="SUPFAM" id="SSF46767">
    <property type="entry name" value="Methylated DNA-protein cysteine methyltransferase, C-terminal domain"/>
    <property type="match status" value="1"/>
</dbReference>
<keyword evidence="5 8" id="KW-0227">DNA damage</keyword>
<comment type="catalytic activity">
    <reaction evidence="1 8">
        <text>a 4-O-methyl-thymidine in DNA + L-cysteinyl-[protein] = a thymidine in DNA + S-methyl-L-cysteinyl-[protein]</text>
        <dbReference type="Rhea" id="RHEA:53428"/>
        <dbReference type="Rhea" id="RHEA-COMP:10131"/>
        <dbReference type="Rhea" id="RHEA-COMP:10132"/>
        <dbReference type="Rhea" id="RHEA-COMP:13555"/>
        <dbReference type="Rhea" id="RHEA-COMP:13556"/>
        <dbReference type="ChEBI" id="CHEBI:29950"/>
        <dbReference type="ChEBI" id="CHEBI:82612"/>
        <dbReference type="ChEBI" id="CHEBI:137386"/>
        <dbReference type="ChEBI" id="CHEBI:137387"/>
        <dbReference type="EC" id="2.1.1.63"/>
    </reaction>
</comment>
<sequence length="143" mass="15285">MDTPIGPLTLLASPQGLTHILFGPGESTDSPFVEAARVQLEEYFAGRRRTFDVPLDWGASSGFRLRVQRHLLSIGYGHTSSYGEIAAALDAPRAARAVGSGCRTNPLPIIAPCHRVLRSDGSLGGYAGGLAAKEWLLRLEGAW</sequence>
<keyword evidence="8" id="KW-0963">Cytoplasm</keyword>
<dbReference type="STRING" id="1544413.Clow_00298"/>
<evidence type="ECO:0000256" key="5">
    <source>
        <dbReference type="ARBA" id="ARBA00022763"/>
    </source>
</evidence>
<evidence type="ECO:0000256" key="4">
    <source>
        <dbReference type="ARBA" id="ARBA00022679"/>
    </source>
</evidence>
<evidence type="ECO:0000313" key="12">
    <source>
        <dbReference type="Proteomes" id="UP000050488"/>
    </source>
</evidence>
<dbReference type="InterPro" id="IPR036631">
    <property type="entry name" value="MGMT_N_sf"/>
</dbReference>
<proteinExistence type="inferred from homology"/>
<comment type="catalytic activity">
    <reaction evidence="7 8">
        <text>a 6-O-methyl-2'-deoxyguanosine in DNA + L-cysteinyl-[protein] = S-methyl-L-cysteinyl-[protein] + a 2'-deoxyguanosine in DNA</text>
        <dbReference type="Rhea" id="RHEA:24000"/>
        <dbReference type="Rhea" id="RHEA-COMP:10131"/>
        <dbReference type="Rhea" id="RHEA-COMP:10132"/>
        <dbReference type="Rhea" id="RHEA-COMP:11367"/>
        <dbReference type="Rhea" id="RHEA-COMP:11368"/>
        <dbReference type="ChEBI" id="CHEBI:29950"/>
        <dbReference type="ChEBI" id="CHEBI:82612"/>
        <dbReference type="ChEBI" id="CHEBI:85445"/>
        <dbReference type="ChEBI" id="CHEBI:85448"/>
        <dbReference type="EC" id="2.1.1.63"/>
    </reaction>
</comment>
<dbReference type="RefSeq" id="WP_055175259.1">
    <property type="nucleotide sequence ID" value="NZ_JAUSQY010000001.1"/>
</dbReference>
<evidence type="ECO:0000259" key="10">
    <source>
        <dbReference type="Pfam" id="PF02870"/>
    </source>
</evidence>
<keyword evidence="12" id="KW-1185">Reference proteome</keyword>
<dbReference type="GO" id="GO:0006307">
    <property type="term" value="P:DNA alkylation repair"/>
    <property type="evidence" value="ECO:0007669"/>
    <property type="project" value="UniProtKB-UniRule"/>
</dbReference>
<dbReference type="InterPro" id="IPR014048">
    <property type="entry name" value="MethylDNA_cys_MeTrfase_DNA-bd"/>
</dbReference>
<dbReference type="InterPro" id="IPR008332">
    <property type="entry name" value="MethylG_MeTrfase_N"/>
</dbReference>
<dbReference type="GO" id="GO:0005737">
    <property type="term" value="C:cytoplasm"/>
    <property type="evidence" value="ECO:0007669"/>
    <property type="project" value="UniProtKB-SubCell"/>
</dbReference>
<dbReference type="SUPFAM" id="SSF53155">
    <property type="entry name" value="Methylated DNA-protein cysteine methyltransferase domain"/>
    <property type="match status" value="1"/>
</dbReference>
<dbReference type="EMBL" id="LKEV01000001">
    <property type="protein sequence ID" value="KQB87244.1"/>
    <property type="molecule type" value="Genomic_DNA"/>
</dbReference>
<comment type="miscellaneous">
    <text evidence="8">This enzyme catalyzes only one turnover and therefore is not strictly catalytic. According to one definition, an enzyme is a biocatalyst that acts repeatedly and over many reaction cycles.</text>
</comment>
<dbReference type="PANTHER" id="PTHR10815:SF13">
    <property type="entry name" value="METHYLATED-DNA--PROTEIN-CYSTEINE METHYLTRANSFERASE"/>
    <property type="match status" value="1"/>
</dbReference>
<evidence type="ECO:0000256" key="7">
    <source>
        <dbReference type="ARBA" id="ARBA00049348"/>
    </source>
</evidence>
<comment type="caution">
    <text evidence="11">The sequence shown here is derived from an EMBL/GenBank/DDBJ whole genome shotgun (WGS) entry which is preliminary data.</text>
</comment>
<evidence type="ECO:0000256" key="3">
    <source>
        <dbReference type="ARBA" id="ARBA00022603"/>
    </source>
</evidence>
<dbReference type="EC" id="2.1.1.63" evidence="8"/>
<accession>A0A0Q0U5F0</accession>